<sequence length="244" mass="25518">MSRDDDPEARIRELERAMNEQARASELTEPGHAWSSRAASNAPASSNPYPAQYHRPQTTWPPQPLPPGVPSTAARRMILGVVVLAVIVGPVVAAIIFVTNLTGKKHPTFLTPNPGAPPSVSVAVPTPPGDESSVVVNGTTVMSGPGLVELPPQSDDPNRPIQVAGVRGHRTVACNDRPISISGVSNSVTITGHCSTVEVSGIENTVTVDSADKIVTSGMDNHVTYHSGNPEVPDPGRSNTVSRG</sequence>
<organism evidence="3 4">
    <name type="scientific">Mycolicibacterium mucogenicum</name>
    <name type="common">Mycobacterium mucogenicum</name>
    <dbReference type="NCBI Taxonomy" id="56689"/>
    <lineage>
        <taxon>Bacteria</taxon>
        <taxon>Bacillati</taxon>
        <taxon>Actinomycetota</taxon>
        <taxon>Actinomycetes</taxon>
        <taxon>Mycobacteriales</taxon>
        <taxon>Mycobacteriaceae</taxon>
        <taxon>Mycolicibacterium</taxon>
    </lineage>
</organism>
<protein>
    <recommendedName>
        <fullName evidence="5">DUF3060 domain-containing protein</fullName>
    </recommendedName>
</protein>
<dbReference type="EMBL" id="LZLC01000274">
    <property type="protein sequence ID" value="OBJ35030.1"/>
    <property type="molecule type" value="Genomic_DNA"/>
</dbReference>
<keyword evidence="2" id="KW-1133">Transmembrane helix</keyword>
<keyword evidence="2" id="KW-0472">Membrane</keyword>
<feature type="compositionally biased region" description="Low complexity" evidence="1">
    <location>
        <begin position="35"/>
        <end position="58"/>
    </location>
</feature>
<dbReference type="Pfam" id="PF11259">
    <property type="entry name" value="DUF3060"/>
    <property type="match status" value="1"/>
</dbReference>
<accession>A0A1A3GGV2</accession>
<dbReference type="AlphaFoldDB" id="A0A1A3GGV2"/>
<gene>
    <name evidence="3" type="ORF">A5630_10025</name>
</gene>
<feature type="region of interest" description="Disordered" evidence="1">
    <location>
        <begin position="220"/>
        <end position="244"/>
    </location>
</feature>
<dbReference type="Proteomes" id="UP000093898">
    <property type="component" value="Unassembled WGS sequence"/>
</dbReference>
<evidence type="ECO:0000313" key="4">
    <source>
        <dbReference type="Proteomes" id="UP000093898"/>
    </source>
</evidence>
<keyword evidence="2" id="KW-0812">Transmembrane</keyword>
<reference evidence="3 4" key="1">
    <citation type="submission" date="2016-06" db="EMBL/GenBank/DDBJ databases">
        <authorList>
            <person name="Kjaerup R.B."/>
            <person name="Dalgaard T.S."/>
            <person name="Juul-Madsen H.R."/>
        </authorList>
    </citation>
    <scope>NUCLEOTIDE SEQUENCE [LARGE SCALE GENOMIC DNA]</scope>
    <source>
        <strain evidence="3 4">1127319.6</strain>
    </source>
</reference>
<feature type="region of interest" description="Disordered" evidence="1">
    <location>
        <begin position="17"/>
        <end position="69"/>
    </location>
</feature>
<evidence type="ECO:0000256" key="1">
    <source>
        <dbReference type="SAM" id="MobiDB-lite"/>
    </source>
</evidence>
<evidence type="ECO:0008006" key="5">
    <source>
        <dbReference type="Google" id="ProtNLM"/>
    </source>
</evidence>
<dbReference type="STRING" id="56689.GCA_001291445_02005"/>
<dbReference type="RefSeq" id="WP_064986721.1">
    <property type="nucleotide sequence ID" value="NZ_LZLC01000274.1"/>
</dbReference>
<proteinExistence type="predicted"/>
<comment type="caution">
    <text evidence="3">The sequence shown here is derived from an EMBL/GenBank/DDBJ whole genome shotgun (WGS) entry which is preliminary data.</text>
</comment>
<evidence type="ECO:0000313" key="3">
    <source>
        <dbReference type="EMBL" id="OBJ35030.1"/>
    </source>
</evidence>
<feature type="transmembrane region" description="Helical" evidence="2">
    <location>
        <begin position="77"/>
        <end position="98"/>
    </location>
</feature>
<evidence type="ECO:0000256" key="2">
    <source>
        <dbReference type="SAM" id="Phobius"/>
    </source>
</evidence>
<dbReference type="InterPro" id="IPR021417">
    <property type="entry name" value="DUF3060"/>
</dbReference>
<dbReference type="OrthoDB" id="4697236at2"/>
<feature type="compositionally biased region" description="Pro residues" evidence="1">
    <location>
        <begin position="59"/>
        <end position="69"/>
    </location>
</feature>
<name>A0A1A3GGV2_MYCMU</name>